<comment type="caution">
    <text evidence="2">The sequence shown here is derived from an EMBL/GenBank/DDBJ whole genome shotgun (WGS) entry which is preliminary data.</text>
</comment>
<feature type="region of interest" description="Disordered" evidence="1">
    <location>
        <begin position="334"/>
        <end position="440"/>
    </location>
</feature>
<feature type="region of interest" description="Disordered" evidence="1">
    <location>
        <begin position="33"/>
        <end position="136"/>
    </location>
</feature>
<feature type="compositionally biased region" description="Basic residues" evidence="1">
    <location>
        <begin position="387"/>
        <end position="397"/>
    </location>
</feature>
<protein>
    <submittedName>
        <fullName evidence="2">Uncharacterized protein</fullName>
    </submittedName>
</protein>
<dbReference type="AlphaFoldDB" id="A0A507QVT4"/>
<evidence type="ECO:0000313" key="2">
    <source>
        <dbReference type="EMBL" id="TQB73458.1"/>
    </source>
</evidence>
<evidence type="ECO:0000256" key="1">
    <source>
        <dbReference type="SAM" id="MobiDB-lite"/>
    </source>
</evidence>
<dbReference type="Proteomes" id="UP000319663">
    <property type="component" value="Unassembled WGS sequence"/>
</dbReference>
<keyword evidence="3" id="KW-1185">Reference proteome</keyword>
<reference evidence="2 3" key="1">
    <citation type="submission" date="2019-06" db="EMBL/GenBank/DDBJ databases">
        <title>Wine fermentation using esterase from Monascus purpureus.</title>
        <authorList>
            <person name="Geng C."/>
            <person name="Zhang Y."/>
        </authorList>
    </citation>
    <scope>NUCLEOTIDE SEQUENCE [LARGE SCALE GENOMIC DNA]</scope>
    <source>
        <strain evidence="2">HQ1</strain>
    </source>
</reference>
<feature type="compositionally biased region" description="Polar residues" evidence="1">
    <location>
        <begin position="109"/>
        <end position="124"/>
    </location>
</feature>
<dbReference type="EMBL" id="VIFY01000043">
    <property type="protein sequence ID" value="TQB73458.1"/>
    <property type="molecule type" value="Genomic_DNA"/>
</dbReference>
<feature type="region of interest" description="Disordered" evidence="1">
    <location>
        <begin position="158"/>
        <end position="185"/>
    </location>
</feature>
<sequence length="592" mass="64734">MQTKALSPTLPYNEDIAERNIKGLGRKLVKANTYAHSASSTSHENVAERNPTSGRSSASSWRRVSNRSSLVTAALSGDSWPSTIEDSKPSPSSHELTGSKGDDVGKLASKSQGDLRSIFGSQGPSFAPGPLQSHPVIHARRSSPTLLACETGVPKEAMSNAAGRHLGPPPAYRRRDAPLPDSPTLPIQLNHGQDPNGNEIIPRNIPYLSIRDSKMASSASSVVSSRSAGRKAKEPPVNAELTHMGKETTKFALRPIPPPTPADSERHNLSIAEVVNNPSQLPRSPSNSHVPDSICRIEKNIHSFKQPLVSIQTAESEASIESLEDTIVREINSHEAFQRVPSPDTEPLFTPSATEDAWPIQGERAHRSSNSRPGRSISVKESQLARLIRRGSLRKHARGPEASKSPSTSVQMANHGEPVRRHSSESSRRRHTDAPFPSCELLDSVSSTGLQGNNVNSPAQRYYHQASSVSVNPRVTPDSFIGRVSNSRLSADFPYRSGSEPPRAPNSIYYMRAHSMETSRDSRASFSTQDEDEVIQLPSVDTPRLHVHGVDENNVTYFIDNTTPGNAYRLMNWPQRRRGSIRQQRLGHNGFE</sequence>
<evidence type="ECO:0000313" key="3">
    <source>
        <dbReference type="Proteomes" id="UP000319663"/>
    </source>
</evidence>
<gene>
    <name evidence="2" type="ORF">MPDQ_005768</name>
</gene>
<feature type="compositionally biased region" description="Polar residues" evidence="1">
    <location>
        <begin position="79"/>
        <end position="96"/>
    </location>
</feature>
<feature type="compositionally biased region" description="Basic and acidic residues" evidence="1">
    <location>
        <begin position="417"/>
        <end position="427"/>
    </location>
</feature>
<accession>A0A507QVT4</accession>
<proteinExistence type="predicted"/>
<name>A0A507QVT4_MONPU</name>
<organism evidence="2 3">
    <name type="scientific">Monascus purpureus</name>
    <name type="common">Red mold</name>
    <name type="synonym">Monascus anka</name>
    <dbReference type="NCBI Taxonomy" id="5098"/>
    <lineage>
        <taxon>Eukaryota</taxon>
        <taxon>Fungi</taxon>
        <taxon>Dikarya</taxon>
        <taxon>Ascomycota</taxon>
        <taxon>Pezizomycotina</taxon>
        <taxon>Eurotiomycetes</taxon>
        <taxon>Eurotiomycetidae</taxon>
        <taxon>Eurotiales</taxon>
        <taxon>Aspergillaceae</taxon>
        <taxon>Monascus</taxon>
    </lineage>
</organism>
<feature type="compositionally biased region" description="Polar residues" evidence="1">
    <location>
        <begin position="34"/>
        <end position="71"/>
    </location>
</feature>